<name>A0A4C1WLE3_EUMVA</name>
<keyword evidence="3" id="KW-1185">Reference proteome</keyword>
<comment type="caution">
    <text evidence="2">The sequence shown here is derived from an EMBL/GenBank/DDBJ whole genome shotgun (WGS) entry which is preliminary data.</text>
</comment>
<dbReference type="EMBL" id="BGZK01000598">
    <property type="protein sequence ID" value="GBP52248.1"/>
    <property type="molecule type" value="Genomic_DNA"/>
</dbReference>
<proteinExistence type="predicted"/>
<evidence type="ECO:0000256" key="1">
    <source>
        <dbReference type="SAM" id="MobiDB-lite"/>
    </source>
</evidence>
<gene>
    <name evidence="2" type="ORF">EVAR_83109_1</name>
</gene>
<accession>A0A4C1WLE3</accession>
<dbReference type="AlphaFoldDB" id="A0A4C1WLE3"/>
<organism evidence="2 3">
    <name type="scientific">Eumeta variegata</name>
    <name type="common">Bagworm moth</name>
    <name type="synonym">Eumeta japonica</name>
    <dbReference type="NCBI Taxonomy" id="151549"/>
    <lineage>
        <taxon>Eukaryota</taxon>
        <taxon>Metazoa</taxon>
        <taxon>Ecdysozoa</taxon>
        <taxon>Arthropoda</taxon>
        <taxon>Hexapoda</taxon>
        <taxon>Insecta</taxon>
        <taxon>Pterygota</taxon>
        <taxon>Neoptera</taxon>
        <taxon>Endopterygota</taxon>
        <taxon>Lepidoptera</taxon>
        <taxon>Glossata</taxon>
        <taxon>Ditrysia</taxon>
        <taxon>Tineoidea</taxon>
        <taxon>Psychidae</taxon>
        <taxon>Oiketicinae</taxon>
        <taxon>Eumeta</taxon>
    </lineage>
</organism>
<sequence>MASEGEGVNKRNCERKGEGKKARTEKERKRDGRIYHMAFWASAQGPVDSRGPRLSQEFETSLGQLESMNKSRLTKQIYRANVRSEKVGKDYPIKSYADKIGGVIKRDKIFKHSEDLPWND</sequence>
<evidence type="ECO:0000313" key="2">
    <source>
        <dbReference type="EMBL" id="GBP52248.1"/>
    </source>
</evidence>
<reference evidence="2 3" key="1">
    <citation type="journal article" date="2019" name="Commun. Biol.">
        <title>The bagworm genome reveals a unique fibroin gene that provides high tensile strength.</title>
        <authorList>
            <person name="Kono N."/>
            <person name="Nakamura H."/>
            <person name="Ohtoshi R."/>
            <person name="Tomita M."/>
            <person name="Numata K."/>
            <person name="Arakawa K."/>
        </authorList>
    </citation>
    <scope>NUCLEOTIDE SEQUENCE [LARGE SCALE GENOMIC DNA]</scope>
</reference>
<protein>
    <submittedName>
        <fullName evidence="2">Uncharacterized protein</fullName>
    </submittedName>
</protein>
<dbReference type="Proteomes" id="UP000299102">
    <property type="component" value="Unassembled WGS sequence"/>
</dbReference>
<evidence type="ECO:0000313" key="3">
    <source>
        <dbReference type="Proteomes" id="UP000299102"/>
    </source>
</evidence>
<feature type="compositionally biased region" description="Basic and acidic residues" evidence="1">
    <location>
        <begin position="7"/>
        <end position="30"/>
    </location>
</feature>
<feature type="region of interest" description="Disordered" evidence="1">
    <location>
        <begin position="1"/>
        <end position="30"/>
    </location>
</feature>